<dbReference type="PANTHER" id="PTHR33052">
    <property type="entry name" value="DUF4228 DOMAIN PROTEIN-RELATED"/>
    <property type="match status" value="1"/>
</dbReference>
<organism evidence="2 3">
    <name type="scientific">Trapa incisa</name>
    <dbReference type="NCBI Taxonomy" id="236973"/>
    <lineage>
        <taxon>Eukaryota</taxon>
        <taxon>Viridiplantae</taxon>
        <taxon>Streptophyta</taxon>
        <taxon>Embryophyta</taxon>
        <taxon>Tracheophyta</taxon>
        <taxon>Spermatophyta</taxon>
        <taxon>Magnoliopsida</taxon>
        <taxon>eudicotyledons</taxon>
        <taxon>Gunneridae</taxon>
        <taxon>Pentapetalae</taxon>
        <taxon>rosids</taxon>
        <taxon>malvids</taxon>
        <taxon>Myrtales</taxon>
        <taxon>Lythraceae</taxon>
        <taxon>Trapa</taxon>
    </lineage>
</organism>
<dbReference type="InterPro" id="IPR025322">
    <property type="entry name" value="PADRE_dom"/>
</dbReference>
<evidence type="ECO:0000256" key="1">
    <source>
        <dbReference type="SAM" id="MobiDB-lite"/>
    </source>
</evidence>
<name>A0AAN7Q4Z8_9MYRT</name>
<feature type="region of interest" description="Disordered" evidence="1">
    <location>
        <begin position="103"/>
        <end position="155"/>
    </location>
</feature>
<evidence type="ECO:0000313" key="3">
    <source>
        <dbReference type="Proteomes" id="UP001345219"/>
    </source>
</evidence>
<accession>A0AAN7Q4Z8</accession>
<dbReference type="EMBL" id="JAXIOK010000011">
    <property type="protein sequence ID" value="KAK4759826.1"/>
    <property type="molecule type" value="Genomic_DNA"/>
</dbReference>
<feature type="compositionally biased region" description="Polar residues" evidence="1">
    <location>
        <begin position="133"/>
        <end position="145"/>
    </location>
</feature>
<reference evidence="2 3" key="1">
    <citation type="journal article" date="2023" name="Hortic Res">
        <title>Pangenome of water caltrop reveals structural variations and asymmetric subgenome divergence after allopolyploidization.</title>
        <authorList>
            <person name="Zhang X."/>
            <person name="Chen Y."/>
            <person name="Wang L."/>
            <person name="Yuan Y."/>
            <person name="Fang M."/>
            <person name="Shi L."/>
            <person name="Lu R."/>
            <person name="Comes H.P."/>
            <person name="Ma Y."/>
            <person name="Chen Y."/>
            <person name="Huang G."/>
            <person name="Zhou Y."/>
            <person name="Zheng Z."/>
            <person name="Qiu Y."/>
        </authorList>
    </citation>
    <scope>NUCLEOTIDE SEQUENCE [LARGE SCALE GENOMIC DNA]</scope>
    <source>
        <tissue evidence="2">Roots</tissue>
    </source>
</reference>
<proteinExistence type="predicted"/>
<protein>
    <submittedName>
        <fullName evidence="2">Uncharacterized protein</fullName>
    </submittedName>
</protein>
<dbReference type="Proteomes" id="UP001345219">
    <property type="component" value="Chromosome 17"/>
</dbReference>
<comment type="caution">
    <text evidence="2">The sequence shown here is derived from an EMBL/GenBank/DDBJ whole genome shotgun (WGS) entry which is preliminary data.</text>
</comment>
<dbReference type="AlphaFoldDB" id="A0AAN7Q4Z8"/>
<gene>
    <name evidence="2" type="ORF">SAY87_022957</name>
</gene>
<dbReference type="Pfam" id="PF14009">
    <property type="entry name" value="PADRE"/>
    <property type="match status" value="1"/>
</dbReference>
<keyword evidence="3" id="KW-1185">Reference proteome</keyword>
<sequence>MGSCLSSPNRAKTAHRNNVRVVHIDGFVEDFDHPVFVNQLITSKPPKHFICTPAGLLSSFCKPLNMAARLEPGQLYLLLPISTLQPDVSPVNLVTLVKKLTEKANSKRPADSRTTPTASPGASPMRSPARSFGVSNVAGTGSPGRSPTRLCEPKIGSMGYRSQRSVQSWRPLLDTINERSFNRRSESDLQRLSGVTRPNGLLGASYPIPQWIPSPKNKGPSHPTRARPGLLLLLLLLQKPRVAVGQGCWPSCPVP</sequence>
<evidence type="ECO:0000313" key="2">
    <source>
        <dbReference type="EMBL" id="KAK4759826.1"/>
    </source>
</evidence>